<evidence type="ECO:0000256" key="1">
    <source>
        <dbReference type="SAM" id="MobiDB-lite"/>
    </source>
</evidence>
<reference evidence="2" key="1">
    <citation type="submission" date="2016-01" db="EMBL/GenBank/DDBJ databases">
        <title>Reference transcriptome for the parasite Schistocephalus solidus: insights into the molecular evolution of parasitism.</title>
        <authorList>
            <person name="Hebert F.O."/>
            <person name="Grambauer S."/>
            <person name="Barber I."/>
            <person name="Landry C.R."/>
            <person name="Aubin-Horth N."/>
        </authorList>
    </citation>
    <scope>NUCLEOTIDE SEQUENCE</scope>
</reference>
<feature type="region of interest" description="Disordered" evidence="1">
    <location>
        <begin position="1"/>
        <end position="64"/>
    </location>
</feature>
<feature type="compositionally biased region" description="Basic and acidic residues" evidence="1">
    <location>
        <begin position="348"/>
        <end position="374"/>
    </location>
</feature>
<feature type="compositionally biased region" description="Polar residues" evidence="1">
    <location>
        <begin position="745"/>
        <end position="761"/>
    </location>
</feature>
<name>A0A0V0J4Z4_SCHSO</name>
<accession>A0A0V0J4Z4</accession>
<feature type="non-terminal residue" evidence="2">
    <location>
        <position position="761"/>
    </location>
</feature>
<evidence type="ECO:0000313" key="2">
    <source>
        <dbReference type="EMBL" id="JAP60661.1"/>
    </source>
</evidence>
<gene>
    <name evidence="2" type="ORF">TR165236</name>
</gene>
<feature type="compositionally biased region" description="Polar residues" evidence="1">
    <location>
        <begin position="14"/>
        <end position="33"/>
    </location>
</feature>
<dbReference type="AlphaFoldDB" id="A0A0V0J4Z4"/>
<feature type="compositionally biased region" description="Low complexity" evidence="1">
    <location>
        <begin position="263"/>
        <end position="275"/>
    </location>
</feature>
<sequence length="761" mass="81766">ADGEEQHGGLPDSTDVSGHQTSPTASHLSQDISLNIPEEKLPSSASEPTDLVEPMGNADDTSHIETTLKALVGQRTTEGVHPDSAAPPEVAMHPGDSLREEAFFEEPVECMQTDVQVGETGETSPPSFVETTVEKDILNEVLRAAADSSAHPRLSDTADTMASMECRLTLEETVRPDPTEVCASGRRASAVKTDFEEAIPVYTEQENAEKDRIAEFTDSLVPKTTEPAADTGSAAVCQVDHDKERGFTSDAEILDKATILLNETGGKSTETSESSEPVKDQDQSNLVDLKADTMRPQVPLTVTSDAVPPDHSLPAQDAEVLKKNEKTHQRDSLPRERAENAAPALAPEEVKELLTEEPRAAGGTKEESRRAEMEHSFADKLRNIGSTVAVVIGAPVAAGVVAVEAIKGRMSSVRPSATPLTCIPGSGLETKGLQEDELEFVGQPQPDEHRIPLEEPFAEQTIERLSDVTEANQTLTPKPRETVDSADLDVRKSAEPLPRSAQAELLPKDSVEKPQATPSISPAVISTEAITKPEEPVAQAVEGASVSTELHGEHPSGRVKEFAEMQSPVSSLLSEGVYPIEGSSGEEQAIWIQDSDKMQSTVTDAKDVTAGKIGSAFEARWTTDVEEDGTLMSESQSKFPEEKPVLQEGELLPKETALTEGPDHLSINQSGETFIQTPLAVEHEKAAKEERDNSPQVAYDNLRRKGSTEEILGTKNLSFPKLPVQELDIIRADGEEQHGGLPDSTDVSGHQTSPTASHLSQ</sequence>
<feature type="compositionally biased region" description="Basic and acidic residues" evidence="1">
    <location>
        <begin position="319"/>
        <end position="339"/>
    </location>
</feature>
<feature type="compositionally biased region" description="Basic and acidic residues" evidence="1">
    <location>
        <begin position="478"/>
        <end position="494"/>
    </location>
</feature>
<feature type="region of interest" description="Disordered" evidence="1">
    <location>
        <begin position="624"/>
        <end position="648"/>
    </location>
</feature>
<protein>
    <submittedName>
        <fullName evidence="2">Uncharacterized protein</fullName>
    </submittedName>
</protein>
<feature type="region of interest" description="Disordered" evidence="1">
    <location>
        <begin position="469"/>
        <end position="525"/>
    </location>
</feature>
<organism evidence="2">
    <name type="scientific">Schistocephalus solidus</name>
    <name type="common">Tapeworm</name>
    <dbReference type="NCBI Taxonomy" id="70667"/>
    <lineage>
        <taxon>Eukaryota</taxon>
        <taxon>Metazoa</taxon>
        <taxon>Spiralia</taxon>
        <taxon>Lophotrochozoa</taxon>
        <taxon>Platyhelminthes</taxon>
        <taxon>Cestoda</taxon>
        <taxon>Eucestoda</taxon>
        <taxon>Diphyllobothriidea</taxon>
        <taxon>Diphyllobothriidae</taxon>
        <taxon>Schistocephalus</taxon>
    </lineage>
</organism>
<dbReference type="EMBL" id="GEEE01002564">
    <property type="protein sequence ID" value="JAP60661.1"/>
    <property type="molecule type" value="Transcribed_RNA"/>
</dbReference>
<feature type="non-terminal residue" evidence="2">
    <location>
        <position position="1"/>
    </location>
</feature>
<feature type="region of interest" description="Disordered" evidence="1">
    <location>
        <begin position="730"/>
        <end position="761"/>
    </location>
</feature>
<feature type="region of interest" description="Disordered" evidence="1">
    <location>
        <begin position="262"/>
        <end position="374"/>
    </location>
</feature>
<proteinExistence type="predicted"/>